<evidence type="ECO:0000313" key="3">
    <source>
        <dbReference type="WBParaSite" id="MhA1_Contig280.frz3.fgene1"/>
    </source>
</evidence>
<name>A0A1I8BKS5_MELHA</name>
<evidence type="ECO:0000313" key="2">
    <source>
        <dbReference type="Proteomes" id="UP000095281"/>
    </source>
</evidence>
<reference evidence="3" key="1">
    <citation type="submission" date="2016-11" db="UniProtKB">
        <authorList>
            <consortium name="WormBaseParasite"/>
        </authorList>
    </citation>
    <scope>IDENTIFICATION</scope>
</reference>
<dbReference type="AlphaFoldDB" id="A0A1I8BKS5"/>
<feature type="chain" id="PRO_5009315900" evidence="1">
    <location>
        <begin position="19"/>
        <end position="413"/>
    </location>
</feature>
<accession>A0A1I8BKS5</accession>
<proteinExistence type="predicted"/>
<evidence type="ECO:0000256" key="1">
    <source>
        <dbReference type="SAM" id="SignalP"/>
    </source>
</evidence>
<dbReference type="Gene3D" id="3.20.20.80">
    <property type="entry name" value="Glycosidases"/>
    <property type="match status" value="1"/>
</dbReference>
<dbReference type="SUPFAM" id="SSF51445">
    <property type="entry name" value="(Trans)glycosidases"/>
    <property type="match status" value="1"/>
</dbReference>
<dbReference type="WBParaSite" id="MhA1_Contig280.frz3.fgene1">
    <property type="protein sequence ID" value="MhA1_Contig280.frz3.fgene1"/>
    <property type="gene ID" value="MhA1_Contig280.frz3.fgene1"/>
</dbReference>
<dbReference type="Proteomes" id="UP000095281">
    <property type="component" value="Unplaced"/>
</dbReference>
<keyword evidence="2" id="KW-1185">Reference proteome</keyword>
<protein>
    <submittedName>
        <fullName evidence="3">Glyco_hydro_2_C domain-containing protein</fullName>
    </submittedName>
</protein>
<organism evidence="2 3">
    <name type="scientific">Meloidogyne hapla</name>
    <name type="common">Root-knot nematode worm</name>
    <dbReference type="NCBI Taxonomy" id="6305"/>
    <lineage>
        <taxon>Eukaryota</taxon>
        <taxon>Metazoa</taxon>
        <taxon>Ecdysozoa</taxon>
        <taxon>Nematoda</taxon>
        <taxon>Chromadorea</taxon>
        <taxon>Rhabditida</taxon>
        <taxon>Tylenchina</taxon>
        <taxon>Tylenchomorpha</taxon>
        <taxon>Tylenchoidea</taxon>
        <taxon>Meloidogynidae</taxon>
        <taxon>Meloidogyninae</taxon>
        <taxon>Meloidogyne</taxon>
    </lineage>
</organism>
<feature type="signal peptide" evidence="1">
    <location>
        <begin position="1"/>
        <end position="18"/>
    </location>
</feature>
<keyword evidence="1" id="KW-0732">Signal</keyword>
<dbReference type="InterPro" id="IPR017853">
    <property type="entry name" value="GH"/>
</dbReference>
<sequence length="413" mass="45680">MPFFKVFFLFYLFTKVSSDTVTVSGQQILVNGEPFEANGAAGDVRFDLLKQLGGKVIRTYGDEIEQLIEPASKYGLKIVAGFWLGQIGQGYVNYSSDTDKIRKEQLEKLEAFVNKYKNRSEILCWGIGNEVELGAKSQKERISAWKGIEEAAKLVRKLDPNHPTMAVLADVGRNGTVKKATEFKYFAPSIQILGVNSYGPGLPTVVARAREQGWNGPLIVAETGPLGHWQAKPTSWGALIEPTSDKKATDLDKYMTDLKGKVQGTIIFYWGYKMEATPTWHSFLLPFNNNEYERTAEVLASQWGGNLDNHAPRINSLTFQDGRNTNKWDKIETPKASLNVTDLDGDTITVLWSVLAESPFVVGANFTSTITSPSNTEVSLNITSLATGGYRLYMFALDNKGAAATANLPFYVN</sequence>